<proteinExistence type="predicted"/>
<dbReference type="AlphaFoldDB" id="A0A8J3KL29"/>
<dbReference type="RefSeq" id="WP_120315633.1">
    <property type="nucleotide sequence ID" value="NZ_BONH01000064.1"/>
</dbReference>
<reference evidence="1 2" key="1">
    <citation type="submission" date="2021-01" db="EMBL/GenBank/DDBJ databases">
        <title>Whole genome shotgun sequence of Catellatospora citrea NBRC 14495.</title>
        <authorList>
            <person name="Komaki H."/>
            <person name="Tamura T."/>
        </authorList>
    </citation>
    <scope>NUCLEOTIDE SEQUENCE [LARGE SCALE GENOMIC DNA]</scope>
    <source>
        <strain evidence="1 2">NBRC 14495</strain>
    </source>
</reference>
<accession>A0A8J3KL29</accession>
<organism evidence="1 2">
    <name type="scientific">Catellatospora citrea</name>
    <dbReference type="NCBI Taxonomy" id="53366"/>
    <lineage>
        <taxon>Bacteria</taxon>
        <taxon>Bacillati</taxon>
        <taxon>Actinomycetota</taxon>
        <taxon>Actinomycetes</taxon>
        <taxon>Micromonosporales</taxon>
        <taxon>Micromonosporaceae</taxon>
        <taxon>Catellatospora</taxon>
    </lineage>
</organism>
<name>A0A8J3KL29_9ACTN</name>
<protein>
    <submittedName>
        <fullName evidence="1">Uncharacterized protein</fullName>
    </submittedName>
</protein>
<evidence type="ECO:0000313" key="1">
    <source>
        <dbReference type="EMBL" id="GIG02930.1"/>
    </source>
</evidence>
<dbReference type="EMBL" id="BONH01000064">
    <property type="protein sequence ID" value="GIG02930.1"/>
    <property type="molecule type" value="Genomic_DNA"/>
</dbReference>
<evidence type="ECO:0000313" key="2">
    <source>
        <dbReference type="Proteomes" id="UP000659904"/>
    </source>
</evidence>
<keyword evidence="2" id="KW-1185">Reference proteome</keyword>
<dbReference type="Proteomes" id="UP000659904">
    <property type="component" value="Unassembled WGS sequence"/>
</dbReference>
<comment type="caution">
    <text evidence="1">The sequence shown here is derived from an EMBL/GenBank/DDBJ whole genome shotgun (WGS) entry which is preliminary data.</text>
</comment>
<gene>
    <name evidence="1" type="ORF">Cci01nite_80230</name>
</gene>
<sequence length="274" mass="30062">MDVRDAPRRYADALLFVTEVTRAATRSPGGWLYEEGLTDPLYTSLLDGQSKWEWSDDRQDVDLIAGGPLRAVVDFTARRHATTVPCTGPPPLELWPDCAERLRLLREALTFATGAATDAWRFVLHEVLAGWLSARLDDLLAPPPPGETLGQLEQRLREAVTVCHRYRLAVHGLFGDHHWSGREPQPWWCIADDLAAHATYGTPVVPPAYVFRLDEGTAHDGLATLFVATTALHPVLRHQVTITSGLPKLPGDAGPETVQAARGALAVLARHRAA</sequence>